<evidence type="ECO:0000259" key="2">
    <source>
        <dbReference type="Pfam" id="PF14690"/>
    </source>
</evidence>
<dbReference type="PANTHER" id="PTHR33498:SF1">
    <property type="entry name" value="TRANSPOSASE FOR INSERTION SEQUENCE ELEMENT IS1557"/>
    <property type="match status" value="1"/>
</dbReference>
<comment type="caution">
    <text evidence="3">The sequence shown here is derived from an EMBL/GenBank/DDBJ whole genome shotgun (WGS) entry which is preliminary data.</text>
</comment>
<protein>
    <recommendedName>
        <fullName evidence="5">Transposase IS204/IS1001/IS1096/IS1165 zinc-finger domain-containing protein</fullName>
    </recommendedName>
</protein>
<feature type="domain" description="Transposase IS204/IS1001/IS1096/IS1165 zinc-finger" evidence="2">
    <location>
        <begin position="34"/>
        <end position="78"/>
    </location>
</feature>
<evidence type="ECO:0000313" key="4">
    <source>
        <dbReference type="Proteomes" id="UP000075324"/>
    </source>
</evidence>
<dbReference type="Pfam" id="PF13542">
    <property type="entry name" value="HTH_Tnp_ISL3"/>
    <property type="match status" value="1"/>
</dbReference>
<gene>
    <name evidence="3" type="ORF">B4110_3761</name>
</gene>
<name>A0A150MSR1_9BACL</name>
<dbReference type="AlphaFoldDB" id="A0A150MSR1"/>
<reference evidence="3 4" key="1">
    <citation type="submission" date="2016-01" db="EMBL/GenBank/DDBJ databases">
        <title>Draft Genome Sequences of Seven Thermophilic Sporeformers Isolated from Foods.</title>
        <authorList>
            <person name="Berendsen E.M."/>
            <person name="Wells-Bennik M.H."/>
            <person name="Krawcyk A.O."/>
            <person name="De Jong A."/>
            <person name="Holsappel S."/>
            <person name="Eijlander R.T."/>
            <person name="Kuipers O.P."/>
        </authorList>
    </citation>
    <scope>NUCLEOTIDE SEQUENCE [LARGE SCALE GENOMIC DNA]</scope>
    <source>
        <strain evidence="3 4">B4110</strain>
    </source>
</reference>
<dbReference type="InterPro" id="IPR047951">
    <property type="entry name" value="Transpos_ISL3"/>
</dbReference>
<sequence length="192" mass="22776">MFSVSLDLPEFEVVKQVFLEDCNLLHVEKNTTEERCSYCGFFSSHVHDWRTRKVRDLSVLGKPLFLFVRVYRYRCHNCNEVFSQTFESISPNKHQTNRYREYLYEMCIGSTIQEVSRKEKIPYTTVERIFYSVAKEKEKEHVETLESVLENNELILSLDEIAVRKGHRYETVLMDTQSGSVLGMEHQRSYHS</sequence>
<dbReference type="Pfam" id="PF14690">
    <property type="entry name" value="Zn_ribbon_ISL3"/>
    <property type="match status" value="1"/>
</dbReference>
<evidence type="ECO:0000313" key="3">
    <source>
        <dbReference type="EMBL" id="KYD27494.1"/>
    </source>
</evidence>
<dbReference type="EMBL" id="LQYW01000100">
    <property type="protein sequence ID" value="KYD27494.1"/>
    <property type="molecule type" value="Genomic_DNA"/>
</dbReference>
<organism evidence="3 4">
    <name type="scientific">Parageobacillus toebii</name>
    <dbReference type="NCBI Taxonomy" id="153151"/>
    <lineage>
        <taxon>Bacteria</taxon>
        <taxon>Bacillati</taxon>
        <taxon>Bacillota</taxon>
        <taxon>Bacilli</taxon>
        <taxon>Bacillales</taxon>
        <taxon>Anoxybacillaceae</taxon>
        <taxon>Parageobacillus</taxon>
    </lineage>
</organism>
<dbReference type="InterPro" id="IPR032877">
    <property type="entry name" value="Transposase_HTH"/>
</dbReference>
<dbReference type="Proteomes" id="UP000075324">
    <property type="component" value="Unassembled WGS sequence"/>
</dbReference>
<proteinExistence type="predicted"/>
<dbReference type="PATRIC" id="fig|153151.4.peg.369"/>
<evidence type="ECO:0008006" key="5">
    <source>
        <dbReference type="Google" id="ProtNLM"/>
    </source>
</evidence>
<dbReference type="PANTHER" id="PTHR33498">
    <property type="entry name" value="TRANSPOSASE FOR INSERTION SEQUENCE ELEMENT IS1557"/>
    <property type="match status" value="1"/>
</dbReference>
<feature type="domain" description="Transposase IS204/IS1001/IS1096/IS1165 helix-turn-helix" evidence="1">
    <location>
        <begin position="87"/>
        <end position="132"/>
    </location>
</feature>
<evidence type="ECO:0000259" key="1">
    <source>
        <dbReference type="Pfam" id="PF13542"/>
    </source>
</evidence>
<accession>A0A150MSR1</accession>
<dbReference type="InterPro" id="IPR029261">
    <property type="entry name" value="Transposase_Znf"/>
</dbReference>
<dbReference type="RefSeq" id="WP_062678577.1">
    <property type="nucleotide sequence ID" value="NZ_LQYW01000100.1"/>
</dbReference>